<keyword evidence="3 6" id="KW-0812">Transmembrane</keyword>
<feature type="transmembrane region" description="Helical" evidence="6">
    <location>
        <begin position="393"/>
        <end position="412"/>
    </location>
</feature>
<organism evidence="7 8">
    <name type="scientific">Gaoshiqia sediminis</name>
    <dbReference type="NCBI Taxonomy" id="2986998"/>
    <lineage>
        <taxon>Bacteria</taxon>
        <taxon>Pseudomonadati</taxon>
        <taxon>Bacteroidota</taxon>
        <taxon>Bacteroidia</taxon>
        <taxon>Marinilabiliales</taxon>
        <taxon>Prolixibacteraceae</taxon>
        <taxon>Gaoshiqia</taxon>
    </lineage>
</organism>
<dbReference type="EMBL" id="JAPAAF010000008">
    <property type="protein sequence ID" value="MCW0482694.1"/>
    <property type="molecule type" value="Genomic_DNA"/>
</dbReference>
<dbReference type="AlphaFoldDB" id="A0AA41Y686"/>
<dbReference type="InterPro" id="IPR050833">
    <property type="entry name" value="Poly_Biosynth_Transport"/>
</dbReference>
<feature type="transmembrane region" description="Helical" evidence="6">
    <location>
        <begin position="12"/>
        <end position="30"/>
    </location>
</feature>
<name>A0AA41Y686_9BACT</name>
<comment type="subcellular location">
    <subcellularLocation>
        <location evidence="1">Cell membrane</location>
        <topology evidence="1">Multi-pass membrane protein</topology>
    </subcellularLocation>
</comment>
<feature type="transmembrane region" description="Helical" evidence="6">
    <location>
        <begin position="338"/>
        <end position="361"/>
    </location>
</feature>
<reference evidence="7" key="1">
    <citation type="submission" date="2022-10" db="EMBL/GenBank/DDBJ databases">
        <title>Gaoshiqiia sediminis gen. nov., sp. nov., isolated from coastal sediment.</title>
        <authorList>
            <person name="Yu W.X."/>
            <person name="Mu D.S."/>
            <person name="Du J.Z."/>
            <person name="Liang Y.Q."/>
        </authorList>
    </citation>
    <scope>NUCLEOTIDE SEQUENCE</scope>
    <source>
        <strain evidence="7">A06</strain>
    </source>
</reference>
<keyword evidence="8" id="KW-1185">Reference proteome</keyword>
<feature type="transmembrane region" description="Helical" evidence="6">
    <location>
        <begin position="181"/>
        <end position="201"/>
    </location>
</feature>
<evidence type="ECO:0000256" key="2">
    <source>
        <dbReference type="ARBA" id="ARBA00022475"/>
    </source>
</evidence>
<sequence>MGIIIKQSIKGSLWSYLGVLIGFVTTSYLYPNFLTTDMVGLFGLFGAYATLFGQFSMLGSAGVTSRLFPYFRNNASGHHGFVAITALFMAVGFSLFLLAYFLFSPLLMENNQEKSALFADYIYLLVPLTFFAMIYTQLDTYNKVLYDAVSGIFLQDFLQRVFLFLLVVVFALGLINHHQLILGYATVISLKGLLILILLFLRGEIHFRTDFKFINKSFLKEMIDVAAFSILGGLGTMAVFNIDKIVVNQILDLSNTGVYTIAFYFGTLVVIPSRPLLKISGTLIADAWAEGKLAAIRDIYYKSCLNQFIIGGFLFLGIWANIHNILIILGDDYVQSKWVIFFIGLGYLFDMLTGANAQVLAFSKHYRVSLYFVVVLIAVVGVLLYVLTPLWGIVGAAVSIAAGLFLNNLMRYSYLLWKFKLQPFNYKFLIVAIILISAFLIQELIARQNLFIDIFLRGFIITSIYLPTVYYLKISPDINASVDKILRLIKKAV</sequence>
<dbReference type="PANTHER" id="PTHR30250:SF11">
    <property type="entry name" value="O-ANTIGEN TRANSPORTER-RELATED"/>
    <property type="match status" value="1"/>
</dbReference>
<protein>
    <submittedName>
        <fullName evidence="7">Polysaccharide biosynthesis C-terminal domain-containing protein</fullName>
    </submittedName>
</protein>
<feature type="transmembrane region" description="Helical" evidence="6">
    <location>
        <begin position="368"/>
        <end position="387"/>
    </location>
</feature>
<keyword evidence="4 6" id="KW-1133">Transmembrane helix</keyword>
<dbReference type="Proteomes" id="UP001163821">
    <property type="component" value="Unassembled WGS sequence"/>
</dbReference>
<feature type="transmembrane region" description="Helical" evidence="6">
    <location>
        <begin position="115"/>
        <end position="136"/>
    </location>
</feature>
<feature type="transmembrane region" description="Helical" evidence="6">
    <location>
        <begin position="424"/>
        <end position="442"/>
    </location>
</feature>
<feature type="transmembrane region" description="Helical" evidence="6">
    <location>
        <begin position="42"/>
        <end position="68"/>
    </location>
</feature>
<feature type="transmembrane region" description="Helical" evidence="6">
    <location>
        <begin position="305"/>
        <end position="326"/>
    </location>
</feature>
<keyword evidence="5 6" id="KW-0472">Membrane</keyword>
<evidence type="ECO:0000256" key="1">
    <source>
        <dbReference type="ARBA" id="ARBA00004651"/>
    </source>
</evidence>
<evidence type="ECO:0000256" key="3">
    <source>
        <dbReference type="ARBA" id="ARBA00022692"/>
    </source>
</evidence>
<dbReference type="PANTHER" id="PTHR30250">
    <property type="entry name" value="PST FAMILY PREDICTED COLANIC ACID TRANSPORTER"/>
    <property type="match status" value="1"/>
</dbReference>
<feature type="transmembrane region" description="Helical" evidence="6">
    <location>
        <begin position="80"/>
        <end position="103"/>
    </location>
</feature>
<dbReference type="RefSeq" id="WP_282591299.1">
    <property type="nucleotide sequence ID" value="NZ_JAPAAF010000008.1"/>
</dbReference>
<comment type="caution">
    <text evidence="7">The sequence shown here is derived from an EMBL/GenBank/DDBJ whole genome shotgun (WGS) entry which is preliminary data.</text>
</comment>
<accession>A0AA41Y686</accession>
<dbReference type="GO" id="GO:0005886">
    <property type="term" value="C:plasma membrane"/>
    <property type="evidence" value="ECO:0007669"/>
    <property type="project" value="UniProtKB-SubCell"/>
</dbReference>
<gene>
    <name evidence="7" type="ORF">N2K84_08145</name>
</gene>
<feature type="transmembrane region" description="Helical" evidence="6">
    <location>
        <begin position="222"/>
        <end position="242"/>
    </location>
</feature>
<evidence type="ECO:0000256" key="6">
    <source>
        <dbReference type="SAM" id="Phobius"/>
    </source>
</evidence>
<evidence type="ECO:0000313" key="8">
    <source>
        <dbReference type="Proteomes" id="UP001163821"/>
    </source>
</evidence>
<feature type="transmembrane region" description="Helical" evidence="6">
    <location>
        <begin position="157"/>
        <end position="175"/>
    </location>
</feature>
<evidence type="ECO:0000256" key="5">
    <source>
        <dbReference type="ARBA" id="ARBA00023136"/>
    </source>
</evidence>
<feature type="transmembrane region" description="Helical" evidence="6">
    <location>
        <begin position="454"/>
        <end position="472"/>
    </location>
</feature>
<evidence type="ECO:0000313" key="7">
    <source>
        <dbReference type="EMBL" id="MCW0482694.1"/>
    </source>
</evidence>
<proteinExistence type="predicted"/>
<keyword evidence="2" id="KW-1003">Cell membrane</keyword>
<evidence type="ECO:0000256" key="4">
    <source>
        <dbReference type="ARBA" id="ARBA00022989"/>
    </source>
</evidence>
<feature type="transmembrane region" description="Helical" evidence="6">
    <location>
        <begin position="254"/>
        <end position="271"/>
    </location>
</feature>